<reference evidence="2" key="2">
    <citation type="submission" date="2015-01" db="EMBL/GenBank/DDBJ databases">
        <title>Evolutionary Origins and Diversification of the Mycorrhizal Mutualists.</title>
        <authorList>
            <consortium name="DOE Joint Genome Institute"/>
            <consortium name="Mycorrhizal Genomics Consortium"/>
            <person name="Kohler A."/>
            <person name="Kuo A."/>
            <person name="Nagy L.G."/>
            <person name="Floudas D."/>
            <person name="Copeland A."/>
            <person name="Barry K.W."/>
            <person name="Cichocki N."/>
            <person name="Veneault-Fourrey C."/>
            <person name="LaButti K."/>
            <person name="Lindquist E.A."/>
            <person name="Lipzen A."/>
            <person name="Lundell T."/>
            <person name="Morin E."/>
            <person name="Murat C."/>
            <person name="Riley R."/>
            <person name="Ohm R."/>
            <person name="Sun H."/>
            <person name="Tunlid A."/>
            <person name="Henrissat B."/>
            <person name="Grigoriev I.V."/>
            <person name="Hibbett D.S."/>
            <person name="Martin F."/>
        </authorList>
    </citation>
    <scope>NUCLEOTIDE SEQUENCE [LARGE SCALE GENOMIC DNA]</scope>
    <source>
        <strain evidence="2">Marx 270</strain>
    </source>
</reference>
<organism evidence="1 2">
    <name type="scientific">Pisolithus tinctorius Marx 270</name>
    <dbReference type="NCBI Taxonomy" id="870435"/>
    <lineage>
        <taxon>Eukaryota</taxon>
        <taxon>Fungi</taxon>
        <taxon>Dikarya</taxon>
        <taxon>Basidiomycota</taxon>
        <taxon>Agaricomycotina</taxon>
        <taxon>Agaricomycetes</taxon>
        <taxon>Agaricomycetidae</taxon>
        <taxon>Boletales</taxon>
        <taxon>Sclerodermatineae</taxon>
        <taxon>Pisolithaceae</taxon>
        <taxon>Pisolithus</taxon>
    </lineage>
</organism>
<protein>
    <submittedName>
        <fullName evidence="1">Uncharacterized protein</fullName>
    </submittedName>
</protein>
<keyword evidence="2" id="KW-1185">Reference proteome</keyword>
<dbReference type="EMBL" id="KN832072">
    <property type="protein sequence ID" value="KIN95239.1"/>
    <property type="molecule type" value="Genomic_DNA"/>
</dbReference>
<sequence>MGERHEDRPLCIIVSMLGNHSINVVRSVSHDYGAPVCSPSALPSVNSESSGTFVSTIE</sequence>
<evidence type="ECO:0000313" key="2">
    <source>
        <dbReference type="Proteomes" id="UP000054217"/>
    </source>
</evidence>
<name>A0A0C3N2E4_PISTI</name>
<dbReference type="HOGENOM" id="CLU_2980043_0_0_1"/>
<dbReference type="InParanoid" id="A0A0C3N2E4"/>
<evidence type="ECO:0000313" key="1">
    <source>
        <dbReference type="EMBL" id="KIN95239.1"/>
    </source>
</evidence>
<accession>A0A0C3N2E4</accession>
<dbReference type="AlphaFoldDB" id="A0A0C3N2E4"/>
<gene>
    <name evidence="1" type="ORF">M404DRAFT_1007667</name>
</gene>
<dbReference type="Proteomes" id="UP000054217">
    <property type="component" value="Unassembled WGS sequence"/>
</dbReference>
<proteinExistence type="predicted"/>
<reference evidence="1 2" key="1">
    <citation type="submission" date="2014-04" db="EMBL/GenBank/DDBJ databases">
        <authorList>
            <consortium name="DOE Joint Genome Institute"/>
            <person name="Kuo A."/>
            <person name="Kohler A."/>
            <person name="Costa M.D."/>
            <person name="Nagy L.G."/>
            <person name="Floudas D."/>
            <person name="Copeland A."/>
            <person name="Barry K.W."/>
            <person name="Cichocki N."/>
            <person name="Veneault-Fourrey C."/>
            <person name="LaButti K."/>
            <person name="Lindquist E.A."/>
            <person name="Lipzen A."/>
            <person name="Lundell T."/>
            <person name="Morin E."/>
            <person name="Murat C."/>
            <person name="Sun H."/>
            <person name="Tunlid A."/>
            <person name="Henrissat B."/>
            <person name="Grigoriev I.V."/>
            <person name="Hibbett D.S."/>
            <person name="Martin F."/>
            <person name="Nordberg H.P."/>
            <person name="Cantor M.N."/>
            <person name="Hua S.X."/>
        </authorList>
    </citation>
    <scope>NUCLEOTIDE SEQUENCE [LARGE SCALE GENOMIC DNA]</scope>
    <source>
        <strain evidence="1 2">Marx 270</strain>
    </source>
</reference>